<evidence type="ECO:0000313" key="1">
    <source>
        <dbReference type="EMBL" id="CAB4559173.1"/>
    </source>
</evidence>
<organism evidence="1">
    <name type="scientific">freshwater metagenome</name>
    <dbReference type="NCBI Taxonomy" id="449393"/>
    <lineage>
        <taxon>unclassified sequences</taxon>
        <taxon>metagenomes</taxon>
        <taxon>ecological metagenomes</taxon>
    </lineage>
</organism>
<dbReference type="EMBL" id="CAEZSF010000330">
    <property type="protein sequence ID" value="CAB4559173.1"/>
    <property type="molecule type" value="Genomic_DNA"/>
</dbReference>
<gene>
    <name evidence="1" type="ORF">UFOPK1358_02115</name>
</gene>
<proteinExistence type="predicted"/>
<reference evidence="1" key="1">
    <citation type="submission" date="2020-05" db="EMBL/GenBank/DDBJ databases">
        <authorList>
            <person name="Chiriac C."/>
            <person name="Salcher M."/>
            <person name="Ghai R."/>
            <person name="Kavagutti S V."/>
        </authorList>
    </citation>
    <scope>NUCLEOTIDE SEQUENCE</scope>
</reference>
<dbReference type="AlphaFoldDB" id="A0A6J6DA36"/>
<accession>A0A6J6DA36</accession>
<name>A0A6J6DA36_9ZZZZ</name>
<protein>
    <submittedName>
        <fullName evidence="1">Unannotated protein</fullName>
    </submittedName>
</protein>
<sequence>METTRTSGEPFGSYDVPLMVTRRPDAAASVIEPVGSELLGAGAAGGGADEPLSANFVDISCLLLATFEFTVERKAVPLRSRLVPLGPPVPVSRIVARSTRPETPSGPRI</sequence>